<dbReference type="Pfam" id="PF05699">
    <property type="entry name" value="Dimer_Tnp_hAT"/>
    <property type="match status" value="1"/>
</dbReference>
<dbReference type="SUPFAM" id="SSF53098">
    <property type="entry name" value="Ribonuclease H-like"/>
    <property type="match status" value="1"/>
</dbReference>
<name>A0A0L0VQ06_9BASI</name>
<comment type="caution">
    <text evidence="2">The sequence shown here is derived from an EMBL/GenBank/DDBJ whole genome shotgun (WGS) entry which is preliminary data.</text>
</comment>
<proteinExistence type="predicted"/>
<dbReference type="EMBL" id="AJIL01000032">
    <property type="protein sequence ID" value="KNF01075.1"/>
    <property type="molecule type" value="Genomic_DNA"/>
</dbReference>
<keyword evidence="3" id="KW-1185">Reference proteome</keyword>
<evidence type="ECO:0000259" key="1">
    <source>
        <dbReference type="Pfam" id="PF05699"/>
    </source>
</evidence>
<organism evidence="2 3">
    <name type="scientific">Puccinia striiformis f. sp. tritici PST-78</name>
    <dbReference type="NCBI Taxonomy" id="1165861"/>
    <lineage>
        <taxon>Eukaryota</taxon>
        <taxon>Fungi</taxon>
        <taxon>Dikarya</taxon>
        <taxon>Basidiomycota</taxon>
        <taxon>Pucciniomycotina</taxon>
        <taxon>Pucciniomycetes</taxon>
        <taxon>Pucciniales</taxon>
        <taxon>Pucciniaceae</taxon>
        <taxon>Puccinia</taxon>
    </lineage>
</organism>
<dbReference type="GO" id="GO:0046983">
    <property type="term" value="F:protein dimerization activity"/>
    <property type="evidence" value="ECO:0007669"/>
    <property type="project" value="InterPro"/>
</dbReference>
<evidence type="ECO:0000313" key="2">
    <source>
        <dbReference type="EMBL" id="KNF01075.1"/>
    </source>
</evidence>
<gene>
    <name evidence="2" type="ORF">PSTG_05705</name>
</gene>
<dbReference type="InterPro" id="IPR008906">
    <property type="entry name" value="HATC_C_dom"/>
</dbReference>
<dbReference type="Proteomes" id="UP000054564">
    <property type="component" value="Unassembled WGS sequence"/>
</dbReference>
<sequence>MALDVLSCPATTVNVERSFSFGRDYVSLCRHQLSASLVTRGMAVSFYAKNGKIKSGVLRQWKLNKKNEEKRKGKGKSKRK</sequence>
<evidence type="ECO:0000313" key="3">
    <source>
        <dbReference type="Proteomes" id="UP000054564"/>
    </source>
</evidence>
<feature type="domain" description="HAT C-terminal dimerisation" evidence="1">
    <location>
        <begin position="1"/>
        <end position="22"/>
    </location>
</feature>
<accession>A0A0L0VQ06</accession>
<dbReference type="InterPro" id="IPR012337">
    <property type="entry name" value="RNaseH-like_sf"/>
</dbReference>
<protein>
    <recommendedName>
        <fullName evidence="1">HAT C-terminal dimerisation domain-containing protein</fullName>
    </recommendedName>
</protein>
<reference evidence="3" key="1">
    <citation type="submission" date="2014-03" db="EMBL/GenBank/DDBJ databases">
        <title>The Genome Sequence of Puccinia striiformis f. sp. tritici PST-78.</title>
        <authorList>
            <consortium name="The Broad Institute Genome Sequencing Platform"/>
            <person name="Cuomo C."/>
            <person name="Hulbert S."/>
            <person name="Chen X."/>
            <person name="Walker B."/>
            <person name="Young S.K."/>
            <person name="Zeng Q."/>
            <person name="Gargeya S."/>
            <person name="Fitzgerald M."/>
            <person name="Haas B."/>
            <person name="Abouelleil A."/>
            <person name="Alvarado L."/>
            <person name="Arachchi H.M."/>
            <person name="Berlin A.M."/>
            <person name="Chapman S.B."/>
            <person name="Goldberg J."/>
            <person name="Griggs A."/>
            <person name="Gujja S."/>
            <person name="Hansen M."/>
            <person name="Howarth C."/>
            <person name="Imamovic A."/>
            <person name="Larimer J."/>
            <person name="McCowan C."/>
            <person name="Montmayeur A."/>
            <person name="Murphy C."/>
            <person name="Neiman D."/>
            <person name="Pearson M."/>
            <person name="Priest M."/>
            <person name="Roberts A."/>
            <person name="Saif S."/>
            <person name="Shea T."/>
            <person name="Sisk P."/>
            <person name="Sykes S."/>
            <person name="Wortman J."/>
            <person name="Nusbaum C."/>
            <person name="Birren B."/>
        </authorList>
    </citation>
    <scope>NUCLEOTIDE SEQUENCE [LARGE SCALE GENOMIC DNA]</scope>
    <source>
        <strain evidence="3">race PST-78</strain>
    </source>
</reference>
<dbReference type="OrthoDB" id="1715602at2759"/>
<dbReference type="AlphaFoldDB" id="A0A0L0VQ06"/>